<evidence type="ECO:0000313" key="4">
    <source>
        <dbReference type="Proteomes" id="UP001370490"/>
    </source>
</evidence>
<reference evidence="3 4" key="1">
    <citation type="submission" date="2023-12" db="EMBL/GenBank/DDBJ databases">
        <title>A high-quality genome assembly for Dillenia turbinata (Dilleniales).</title>
        <authorList>
            <person name="Chanderbali A."/>
        </authorList>
    </citation>
    <scope>NUCLEOTIDE SEQUENCE [LARGE SCALE GENOMIC DNA]</scope>
    <source>
        <strain evidence="3">LSX21</strain>
        <tissue evidence="3">Leaf</tissue>
    </source>
</reference>
<dbReference type="PANTHER" id="PTHR35489:SF2">
    <property type="entry name" value="TITAN9"/>
    <property type="match status" value="1"/>
</dbReference>
<dbReference type="InterPro" id="IPR056708">
    <property type="entry name" value="DUF7806"/>
</dbReference>
<feature type="domain" description="DUF7806" evidence="2">
    <location>
        <begin position="182"/>
        <end position="275"/>
    </location>
</feature>
<dbReference type="GO" id="GO:0003006">
    <property type="term" value="P:developmental process involved in reproduction"/>
    <property type="evidence" value="ECO:0007669"/>
    <property type="project" value="TreeGrafter"/>
</dbReference>
<evidence type="ECO:0000259" key="2">
    <source>
        <dbReference type="Pfam" id="PF25091"/>
    </source>
</evidence>
<feature type="coiled-coil region" evidence="1">
    <location>
        <begin position="9"/>
        <end position="80"/>
    </location>
</feature>
<evidence type="ECO:0000313" key="3">
    <source>
        <dbReference type="EMBL" id="KAK6925568.1"/>
    </source>
</evidence>
<name>A0AAN8UYY6_9MAGN</name>
<dbReference type="PANTHER" id="PTHR35489">
    <property type="entry name" value="TITAN9"/>
    <property type="match status" value="1"/>
</dbReference>
<keyword evidence="1" id="KW-0175">Coiled coil</keyword>
<sequence length="279" mass="31095">MEGLYSKLYDKYTKLKKTEESKIDQLTRDQELKFMDYVSVAEELIQFLRNENERLKLQINDLRNAELSEEVERLQKLQEQGLSSSREDDKIDYHLRKTGVDQVGSVNVSNVSNKRRRVSAAGKAGASTPGSGKMEYVIAKESSKYVQKGTVSPGVTANVQQGACCNGDIDHSGGGIIGSDSANCLFHTLVESLVGMKLSITSRSEGPCISAIHQSSGYSFSLTWVNQGAKEEMELLYQASTLGTFERVAPEWMRDILMFSMSMCPIFFQRVSRVVNGHH</sequence>
<dbReference type="EMBL" id="JBAMMX010000015">
    <property type="protein sequence ID" value="KAK6925568.1"/>
    <property type="molecule type" value="Genomic_DNA"/>
</dbReference>
<evidence type="ECO:0000256" key="1">
    <source>
        <dbReference type="SAM" id="Coils"/>
    </source>
</evidence>
<accession>A0AAN8UYY6</accession>
<gene>
    <name evidence="3" type="ORF">RJ641_007287</name>
</gene>
<dbReference type="Proteomes" id="UP001370490">
    <property type="component" value="Unassembled WGS sequence"/>
</dbReference>
<proteinExistence type="predicted"/>
<protein>
    <recommendedName>
        <fullName evidence="2">DUF7806 domain-containing protein</fullName>
    </recommendedName>
</protein>
<dbReference type="Pfam" id="PF25091">
    <property type="entry name" value="DUF7806"/>
    <property type="match status" value="1"/>
</dbReference>
<organism evidence="3 4">
    <name type="scientific">Dillenia turbinata</name>
    <dbReference type="NCBI Taxonomy" id="194707"/>
    <lineage>
        <taxon>Eukaryota</taxon>
        <taxon>Viridiplantae</taxon>
        <taxon>Streptophyta</taxon>
        <taxon>Embryophyta</taxon>
        <taxon>Tracheophyta</taxon>
        <taxon>Spermatophyta</taxon>
        <taxon>Magnoliopsida</taxon>
        <taxon>eudicotyledons</taxon>
        <taxon>Gunneridae</taxon>
        <taxon>Pentapetalae</taxon>
        <taxon>Dilleniales</taxon>
        <taxon>Dilleniaceae</taxon>
        <taxon>Dillenia</taxon>
    </lineage>
</organism>
<comment type="caution">
    <text evidence="3">The sequence shown here is derived from an EMBL/GenBank/DDBJ whole genome shotgun (WGS) entry which is preliminary data.</text>
</comment>
<keyword evidence="4" id="KW-1185">Reference proteome</keyword>
<dbReference type="AlphaFoldDB" id="A0AAN8UYY6"/>